<dbReference type="PANTHER" id="PTHR14218">
    <property type="entry name" value="PROTEASE S8 TRIPEPTIDYL PEPTIDASE I CLN2"/>
    <property type="match status" value="1"/>
</dbReference>
<dbReference type="GO" id="GO:0006508">
    <property type="term" value="P:proteolysis"/>
    <property type="evidence" value="ECO:0007669"/>
    <property type="project" value="UniProtKB-KW"/>
</dbReference>
<dbReference type="InterPro" id="IPR015366">
    <property type="entry name" value="S53_propep"/>
</dbReference>
<dbReference type="SUPFAM" id="SSF52743">
    <property type="entry name" value="Subtilisin-like"/>
    <property type="match status" value="1"/>
</dbReference>
<dbReference type="PROSITE" id="PS51695">
    <property type="entry name" value="SEDOLISIN"/>
    <property type="match status" value="1"/>
</dbReference>
<dbReference type="AlphaFoldDB" id="A0A8J3T8Q3"/>
<organism evidence="9 10">
    <name type="scientific">Planosporangium mesophilum</name>
    <dbReference type="NCBI Taxonomy" id="689768"/>
    <lineage>
        <taxon>Bacteria</taxon>
        <taxon>Bacillati</taxon>
        <taxon>Actinomycetota</taxon>
        <taxon>Actinomycetes</taxon>
        <taxon>Micromonosporales</taxon>
        <taxon>Micromonosporaceae</taxon>
        <taxon>Planosporangium</taxon>
    </lineage>
</organism>
<evidence type="ECO:0000256" key="2">
    <source>
        <dbReference type="ARBA" id="ARBA00022670"/>
    </source>
</evidence>
<comment type="cofactor">
    <cofactor evidence="1">
        <name>Ca(2+)</name>
        <dbReference type="ChEBI" id="CHEBI:29108"/>
    </cofactor>
</comment>
<accession>A0A8J3T8Q3</accession>
<keyword evidence="4" id="KW-0378">Hydrolase</keyword>
<protein>
    <submittedName>
        <fullName evidence="9">Serine protease</fullName>
    </submittedName>
</protein>
<dbReference type="CDD" id="cd04056">
    <property type="entry name" value="Peptidases_S53"/>
    <property type="match status" value="1"/>
</dbReference>
<gene>
    <name evidence="9" type="ORF">Pme01_21820</name>
</gene>
<dbReference type="Gene3D" id="3.40.50.200">
    <property type="entry name" value="Peptidase S8/S53 domain"/>
    <property type="match status" value="1"/>
</dbReference>
<comment type="caution">
    <text evidence="9">The sequence shown here is derived from an EMBL/GenBank/DDBJ whole genome shotgun (WGS) entry which is preliminary data.</text>
</comment>
<keyword evidence="6" id="KW-0106">Calcium</keyword>
<evidence type="ECO:0000256" key="3">
    <source>
        <dbReference type="ARBA" id="ARBA00022723"/>
    </source>
</evidence>
<proteinExistence type="predicted"/>
<evidence type="ECO:0000256" key="4">
    <source>
        <dbReference type="ARBA" id="ARBA00022801"/>
    </source>
</evidence>
<evidence type="ECO:0000313" key="10">
    <source>
        <dbReference type="Proteomes" id="UP000599074"/>
    </source>
</evidence>
<evidence type="ECO:0000259" key="8">
    <source>
        <dbReference type="PROSITE" id="PS51695"/>
    </source>
</evidence>
<dbReference type="GO" id="GO:0008240">
    <property type="term" value="F:tripeptidyl-peptidase activity"/>
    <property type="evidence" value="ECO:0007669"/>
    <property type="project" value="TreeGrafter"/>
</dbReference>
<evidence type="ECO:0000256" key="7">
    <source>
        <dbReference type="ARBA" id="ARBA00023145"/>
    </source>
</evidence>
<dbReference type="SMART" id="SM00944">
    <property type="entry name" value="Pro-kuma_activ"/>
    <property type="match status" value="1"/>
</dbReference>
<reference evidence="9" key="1">
    <citation type="submission" date="2021-01" db="EMBL/GenBank/DDBJ databases">
        <title>Whole genome shotgun sequence of Planosporangium mesophilum NBRC 109066.</title>
        <authorList>
            <person name="Komaki H."/>
            <person name="Tamura T."/>
        </authorList>
    </citation>
    <scope>NUCLEOTIDE SEQUENCE</scope>
    <source>
        <strain evidence="9">NBRC 109066</strain>
    </source>
</reference>
<dbReference type="RefSeq" id="WP_168114574.1">
    <property type="nucleotide sequence ID" value="NZ_BOON01000018.1"/>
</dbReference>
<keyword evidence="7" id="KW-0865">Zymogen</keyword>
<keyword evidence="10" id="KW-1185">Reference proteome</keyword>
<dbReference type="CDD" id="cd11377">
    <property type="entry name" value="Pro-peptidase_S53"/>
    <property type="match status" value="1"/>
</dbReference>
<dbReference type="InterPro" id="IPR050819">
    <property type="entry name" value="Tripeptidyl-peptidase_I"/>
</dbReference>
<dbReference type="SUPFAM" id="SSF54897">
    <property type="entry name" value="Protease propeptides/inhibitors"/>
    <property type="match status" value="1"/>
</dbReference>
<dbReference type="InterPro" id="IPR036852">
    <property type="entry name" value="Peptidase_S8/S53_dom_sf"/>
</dbReference>
<dbReference type="Proteomes" id="UP000599074">
    <property type="component" value="Unassembled WGS sequence"/>
</dbReference>
<sequence>MYRQYLTRQQLRDRFGAGSQTVSRVSAWARSAGFTVNGLDSTGSRLTLTATARTARVAFGVGLVMQRIGGVQVRVATGTPRPPAAVAADIRAVSGLSEHVATPLRVKPGAPAVAGPSTTAAGDGPYCATYWGEWNKQSVPQKYPAGYQSNELCGYNGAQLRALYGLSAADRGQGQTIAIVGAYHSATTLTDANTAAVRNGVPPLRPDQLVVKQYPIPAGDGSGCDQDTWHAEEALDVQAAHTTAPDARLVYVAAPDCTRLEDALAAAVDDSSLGATVVSNSWGILGAEPADTQYLTATNNVLARAAVLGIGTYFGSGDSGDNSTLPGAQGPSVTFPSSSPWTTAVGGTSSAVGVGNRVLWQTGWEDAGNTLSGGSWTRLNPPLLAGAGGGASQRFDKPTWQSNLAGSKRMVPDIAALADPYTGFFVGYTTSGGQYIGTPLGGTSLASPIVASLVAVAQGRAGADSDVGLLAPVLYAKAGSGSGVVADVQHVAAGVWAPSVGAGNPRGDYLVDLDAGVQTLKTGSGWDPVTGLGTPGPGFLTGIVS</sequence>
<evidence type="ECO:0000256" key="5">
    <source>
        <dbReference type="ARBA" id="ARBA00022825"/>
    </source>
</evidence>
<evidence type="ECO:0000256" key="6">
    <source>
        <dbReference type="ARBA" id="ARBA00022837"/>
    </source>
</evidence>
<dbReference type="InterPro" id="IPR030400">
    <property type="entry name" value="Sedolisin_dom"/>
</dbReference>
<evidence type="ECO:0000256" key="1">
    <source>
        <dbReference type="ARBA" id="ARBA00001913"/>
    </source>
</evidence>
<dbReference type="PANTHER" id="PTHR14218:SF15">
    <property type="entry name" value="TRIPEPTIDYL-PEPTIDASE 1"/>
    <property type="match status" value="1"/>
</dbReference>
<feature type="domain" description="Peptidase S53" evidence="8">
    <location>
        <begin position="154"/>
        <end position="545"/>
    </location>
</feature>
<keyword evidence="2 9" id="KW-0645">Protease</keyword>
<dbReference type="GO" id="GO:0004252">
    <property type="term" value="F:serine-type endopeptidase activity"/>
    <property type="evidence" value="ECO:0007669"/>
    <property type="project" value="InterPro"/>
</dbReference>
<name>A0A8J3T8Q3_9ACTN</name>
<keyword evidence="3" id="KW-0479">Metal-binding</keyword>
<dbReference type="GO" id="GO:0046872">
    <property type="term" value="F:metal ion binding"/>
    <property type="evidence" value="ECO:0007669"/>
    <property type="project" value="UniProtKB-KW"/>
</dbReference>
<dbReference type="EMBL" id="BOON01000018">
    <property type="protein sequence ID" value="GII22585.1"/>
    <property type="molecule type" value="Genomic_DNA"/>
</dbReference>
<keyword evidence="5" id="KW-0720">Serine protease</keyword>
<evidence type="ECO:0000313" key="9">
    <source>
        <dbReference type="EMBL" id="GII22585.1"/>
    </source>
</evidence>
<dbReference type="Pfam" id="PF09286">
    <property type="entry name" value="Pro-kuma_activ"/>
    <property type="match status" value="1"/>
</dbReference>